<protein>
    <submittedName>
        <fullName evidence="2">NADH dehydrogenase</fullName>
        <ecNumber evidence="2">1.6.99.3</ecNumber>
    </submittedName>
</protein>
<dbReference type="Proteomes" id="UP000558192">
    <property type="component" value="Unassembled WGS sequence"/>
</dbReference>
<dbReference type="CDD" id="cd05271">
    <property type="entry name" value="NDUFA9_like_SDR_a"/>
    <property type="match status" value="1"/>
</dbReference>
<dbReference type="InterPro" id="IPR051207">
    <property type="entry name" value="ComplexI_NDUFA9_subunit"/>
</dbReference>
<comment type="caution">
    <text evidence="2">The sequence shown here is derived from an EMBL/GenBank/DDBJ whole genome shotgun (WGS) entry which is preliminary data.</text>
</comment>
<evidence type="ECO:0000259" key="1">
    <source>
        <dbReference type="Pfam" id="PF01370"/>
    </source>
</evidence>
<dbReference type="GO" id="GO:0044877">
    <property type="term" value="F:protein-containing complex binding"/>
    <property type="evidence" value="ECO:0007669"/>
    <property type="project" value="TreeGrafter"/>
</dbReference>
<dbReference type="Pfam" id="PF01370">
    <property type="entry name" value="Epimerase"/>
    <property type="match status" value="1"/>
</dbReference>
<dbReference type="GO" id="GO:0016491">
    <property type="term" value="F:oxidoreductase activity"/>
    <property type="evidence" value="ECO:0007669"/>
    <property type="project" value="UniProtKB-KW"/>
</dbReference>
<feature type="domain" description="NAD-dependent epimerase/dehydratase" evidence="1">
    <location>
        <begin position="11"/>
        <end position="215"/>
    </location>
</feature>
<dbReference type="PANTHER" id="PTHR12126">
    <property type="entry name" value="NADH-UBIQUINONE OXIDOREDUCTASE 39 KDA SUBUNIT-RELATED"/>
    <property type="match status" value="1"/>
</dbReference>
<keyword evidence="3" id="KW-1185">Reference proteome</keyword>
<evidence type="ECO:0000313" key="2">
    <source>
        <dbReference type="EMBL" id="NJC04369.1"/>
    </source>
</evidence>
<dbReference type="RefSeq" id="WP_168067203.1">
    <property type="nucleotide sequence ID" value="NZ_JAATJC010000001.1"/>
</dbReference>
<dbReference type="SUPFAM" id="SSF51735">
    <property type="entry name" value="NAD(P)-binding Rossmann-fold domains"/>
    <property type="match status" value="1"/>
</dbReference>
<evidence type="ECO:0000313" key="3">
    <source>
        <dbReference type="Proteomes" id="UP000558192"/>
    </source>
</evidence>
<dbReference type="Gene3D" id="3.40.50.720">
    <property type="entry name" value="NAD(P)-binding Rossmann-like Domain"/>
    <property type="match status" value="1"/>
</dbReference>
<dbReference type="EMBL" id="JAATJC010000001">
    <property type="protein sequence ID" value="NJC04369.1"/>
    <property type="molecule type" value="Genomic_DNA"/>
</dbReference>
<organism evidence="2 3">
    <name type="scientific">Sphingomonas kaistensis</name>
    <dbReference type="NCBI Taxonomy" id="298708"/>
    <lineage>
        <taxon>Bacteria</taxon>
        <taxon>Pseudomonadati</taxon>
        <taxon>Pseudomonadota</taxon>
        <taxon>Alphaproteobacteria</taxon>
        <taxon>Sphingomonadales</taxon>
        <taxon>Sphingomonadaceae</taxon>
        <taxon>Sphingomonas</taxon>
    </lineage>
</organism>
<dbReference type="PANTHER" id="PTHR12126:SF11">
    <property type="entry name" value="NADH DEHYDROGENASE [UBIQUINONE] 1 ALPHA SUBCOMPLEX SUBUNIT 9, MITOCHONDRIAL"/>
    <property type="match status" value="1"/>
</dbReference>
<dbReference type="AlphaFoldDB" id="A0A7X5Y3B7"/>
<accession>A0A7X5Y3B7</accession>
<keyword evidence="2" id="KW-0560">Oxidoreductase</keyword>
<sequence>MTASDWQERIITVFGGGGFIGLYVCEALFKTGVRVRVAQRTPRNAFFLQPLAAVGQLDLVRTDLTRPDSLAAAVEGAWGVINLVGAFDGKLGAVHADAPGRIAELAAENGAASLVHVSAIGVSSDSASFYSRTKAEGEGNVRSAFPAATIIRPSVVFGQEDQFTNRFAGMSRLPVVPVLGGSTRFQPIFVRDLGAAIAKAAQEPGRFAGQTFELGGPDVLTMHELNRVIAQAAGRNPGLVDLPNFVGDAMSRLGFLPGAPITRDQWIMLQKDNVATGPGLDAFGIQPTPLAAVAPEWLDRFNEGGRFANRRAQAKAG</sequence>
<name>A0A7X5Y3B7_9SPHN</name>
<reference evidence="2 3" key="1">
    <citation type="submission" date="2020-03" db="EMBL/GenBank/DDBJ databases">
        <title>Genomic Encyclopedia of Type Strains, Phase IV (KMG-IV): sequencing the most valuable type-strain genomes for metagenomic binning, comparative biology and taxonomic classification.</title>
        <authorList>
            <person name="Goeker M."/>
        </authorList>
    </citation>
    <scope>NUCLEOTIDE SEQUENCE [LARGE SCALE GENOMIC DNA]</scope>
    <source>
        <strain evidence="2 3">DSM 16846</strain>
    </source>
</reference>
<dbReference type="InterPro" id="IPR036291">
    <property type="entry name" value="NAD(P)-bd_dom_sf"/>
</dbReference>
<gene>
    <name evidence="2" type="ORF">GGQ97_000162</name>
</gene>
<dbReference type="InterPro" id="IPR001509">
    <property type="entry name" value="Epimerase_deHydtase"/>
</dbReference>
<dbReference type="EC" id="1.6.99.3" evidence="2"/>
<proteinExistence type="predicted"/>